<evidence type="ECO:0000313" key="4">
    <source>
        <dbReference type="WBParaSite" id="BTMF_0001315201-mRNA-1"/>
    </source>
</evidence>
<dbReference type="WBParaSite" id="BTMF_0001315201-mRNA-1">
    <property type="protein sequence ID" value="BTMF_0001315201-mRNA-1"/>
    <property type="gene ID" value="BTMF_0001315201"/>
</dbReference>
<dbReference type="Proteomes" id="UP000280834">
    <property type="component" value="Unassembled WGS sequence"/>
</dbReference>
<keyword evidence="1" id="KW-1133">Transmembrane helix</keyword>
<name>A0A0R3QZH8_9BILA</name>
<keyword evidence="1" id="KW-0812">Transmembrane</keyword>
<organism evidence="4">
    <name type="scientific">Brugia timori</name>
    <dbReference type="NCBI Taxonomy" id="42155"/>
    <lineage>
        <taxon>Eukaryota</taxon>
        <taxon>Metazoa</taxon>
        <taxon>Ecdysozoa</taxon>
        <taxon>Nematoda</taxon>
        <taxon>Chromadorea</taxon>
        <taxon>Rhabditida</taxon>
        <taxon>Spirurina</taxon>
        <taxon>Spiruromorpha</taxon>
        <taxon>Filarioidea</taxon>
        <taxon>Onchocercidae</taxon>
        <taxon>Brugia</taxon>
    </lineage>
</organism>
<sequence length="86" mass="10179">MDTDKEANKIFIFGLCILIAWMFIIIICASPKVCSNYSLVYFILFVIYTLFKNVDEIGIVYLPVNHHFDLFTRPNTLFNKQYIYLK</sequence>
<keyword evidence="3" id="KW-1185">Reference proteome</keyword>
<dbReference type="EMBL" id="UZAG01018110">
    <property type="protein sequence ID" value="VDO38151.1"/>
    <property type="molecule type" value="Genomic_DNA"/>
</dbReference>
<evidence type="ECO:0000256" key="1">
    <source>
        <dbReference type="SAM" id="Phobius"/>
    </source>
</evidence>
<gene>
    <name evidence="2" type="ORF">BTMF_LOCUS11164</name>
</gene>
<proteinExistence type="predicted"/>
<keyword evidence="1" id="KW-0472">Membrane</keyword>
<reference evidence="2 3" key="2">
    <citation type="submission" date="2018-11" db="EMBL/GenBank/DDBJ databases">
        <authorList>
            <consortium name="Pathogen Informatics"/>
        </authorList>
    </citation>
    <scope>NUCLEOTIDE SEQUENCE [LARGE SCALE GENOMIC DNA]</scope>
</reference>
<reference evidence="4" key="1">
    <citation type="submission" date="2017-02" db="UniProtKB">
        <authorList>
            <consortium name="WormBaseParasite"/>
        </authorList>
    </citation>
    <scope>IDENTIFICATION</scope>
</reference>
<evidence type="ECO:0000313" key="3">
    <source>
        <dbReference type="Proteomes" id="UP000280834"/>
    </source>
</evidence>
<feature type="transmembrane region" description="Helical" evidence="1">
    <location>
        <begin position="12"/>
        <end position="33"/>
    </location>
</feature>
<protein>
    <submittedName>
        <fullName evidence="2 4">Uncharacterized protein</fullName>
    </submittedName>
</protein>
<dbReference type="AlphaFoldDB" id="A0A0R3QZH8"/>
<accession>A0A0R3QZH8</accession>
<feature type="transmembrane region" description="Helical" evidence="1">
    <location>
        <begin position="39"/>
        <end position="64"/>
    </location>
</feature>
<evidence type="ECO:0000313" key="2">
    <source>
        <dbReference type="EMBL" id="VDO38151.1"/>
    </source>
</evidence>